<gene>
    <name evidence="1" type="ORF">CBW65_01150</name>
</gene>
<organism evidence="1 2">
    <name type="scientific">Tumebacillus avium</name>
    <dbReference type="NCBI Taxonomy" id="1903704"/>
    <lineage>
        <taxon>Bacteria</taxon>
        <taxon>Bacillati</taxon>
        <taxon>Bacillota</taxon>
        <taxon>Bacilli</taxon>
        <taxon>Bacillales</taxon>
        <taxon>Alicyclobacillaceae</taxon>
        <taxon>Tumebacillus</taxon>
    </lineage>
</organism>
<dbReference type="AlphaFoldDB" id="A0A1Y0IHQ1"/>
<dbReference type="KEGG" id="tum:CBW65_01150"/>
<dbReference type="EMBL" id="CP021434">
    <property type="protein sequence ID" value="ARU59810.1"/>
    <property type="molecule type" value="Genomic_DNA"/>
</dbReference>
<dbReference type="Proteomes" id="UP000195437">
    <property type="component" value="Chromosome"/>
</dbReference>
<name>A0A1Y0IHQ1_9BACL</name>
<reference evidence="2" key="1">
    <citation type="submission" date="2017-05" db="EMBL/GenBank/DDBJ databases">
        <authorList>
            <person name="Sung H."/>
        </authorList>
    </citation>
    <scope>NUCLEOTIDE SEQUENCE [LARGE SCALE GENOMIC DNA]</scope>
    <source>
        <strain evidence="2">AR23208</strain>
    </source>
</reference>
<protein>
    <submittedName>
        <fullName evidence="1">Uncharacterized protein</fullName>
    </submittedName>
</protein>
<evidence type="ECO:0000313" key="2">
    <source>
        <dbReference type="Proteomes" id="UP000195437"/>
    </source>
</evidence>
<dbReference type="OrthoDB" id="2381360at2"/>
<accession>A0A1Y0IHQ1</accession>
<keyword evidence="2" id="KW-1185">Reference proteome</keyword>
<sequence length="146" mass="16247">MEFVDKQVLVAAFPSYQNAHETMQKLHRAGINDFTVLYLQNKGDENGDGVEGFYPTITPNIQSVIDGPVQGEMEAPQLYVLPGYQNQRTQVGIEDRLESYGVPESTVDQCTAQIQRGNVLAVIRDSGRMDNIAQLLKAETDFVQLV</sequence>
<proteinExistence type="predicted"/>
<dbReference type="RefSeq" id="WP_087455198.1">
    <property type="nucleotide sequence ID" value="NZ_CP021434.1"/>
</dbReference>
<evidence type="ECO:0000313" key="1">
    <source>
        <dbReference type="EMBL" id="ARU59810.1"/>
    </source>
</evidence>